<dbReference type="GO" id="GO:0016746">
    <property type="term" value="F:acyltransferase activity"/>
    <property type="evidence" value="ECO:0007669"/>
    <property type="project" value="UniProtKB-KW"/>
</dbReference>
<gene>
    <name evidence="3" type="ORF">E1301_Tti004808</name>
</gene>
<feature type="transmembrane region" description="Helical" evidence="2">
    <location>
        <begin position="429"/>
        <end position="449"/>
    </location>
</feature>
<evidence type="ECO:0000313" key="4">
    <source>
        <dbReference type="Proteomes" id="UP000324632"/>
    </source>
</evidence>
<organism evidence="3 4">
    <name type="scientific">Triplophysa tibetana</name>
    <dbReference type="NCBI Taxonomy" id="1572043"/>
    <lineage>
        <taxon>Eukaryota</taxon>
        <taxon>Metazoa</taxon>
        <taxon>Chordata</taxon>
        <taxon>Craniata</taxon>
        <taxon>Vertebrata</taxon>
        <taxon>Euteleostomi</taxon>
        <taxon>Actinopterygii</taxon>
        <taxon>Neopterygii</taxon>
        <taxon>Teleostei</taxon>
        <taxon>Ostariophysi</taxon>
        <taxon>Cypriniformes</taxon>
        <taxon>Nemacheilidae</taxon>
        <taxon>Triplophysa</taxon>
    </lineage>
</organism>
<comment type="caution">
    <text evidence="3">The sequence shown here is derived from an EMBL/GenBank/DDBJ whole genome shotgun (WGS) entry which is preliminary data.</text>
</comment>
<feature type="transmembrane region" description="Helical" evidence="2">
    <location>
        <begin position="399"/>
        <end position="423"/>
    </location>
</feature>
<keyword evidence="2" id="KW-0472">Membrane</keyword>
<feature type="region of interest" description="Disordered" evidence="1">
    <location>
        <begin position="1"/>
        <end position="22"/>
    </location>
</feature>
<protein>
    <submittedName>
        <fullName evidence="3">Sterol O-acyltransferase 1</fullName>
    </submittedName>
</protein>
<keyword evidence="2" id="KW-1133">Transmembrane helix</keyword>
<keyword evidence="3" id="KW-0808">Transferase</keyword>
<name>A0A5A9NUB6_9TELE</name>
<reference evidence="3 4" key="1">
    <citation type="journal article" date="2019" name="Mol. Ecol. Resour.">
        <title>Chromosome-level genome assembly of Triplophysa tibetana, a fish adapted to the harsh high-altitude environment of the Tibetan Plateau.</title>
        <authorList>
            <person name="Yang X."/>
            <person name="Liu H."/>
            <person name="Ma Z."/>
            <person name="Zou Y."/>
            <person name="Zou M."/>
            <person name="Mao Y."/>
            <person name="Li X."/>
            <person name="Wang H."/>
            <person name="Chen T."/>
            <person name="Wang W."/>
            <person name="Yang R."/>
        </authorList>
    </citation>
    <scope>NUCLEOTIDE SEQUENCE [LARGE SCALE GENOMIC DNA]</scope>
    <source>
        <strain evidence="3">TTIB1903HZAU</strain>
        <tissue evidence="3">Muscle</tissue>
    </source>
</reference>
<feature type="region of interest" description="Disordered" evidence="1">
    <location>
        <begin position="55"/>
        <end position="75"/>
    </location>
</feature>
<evidence type="ECO:0000256" key="2">
    <source>
        <dbReference type="SAM" id="Phobius"/>
    </source>
</evidence>
<accession>A0A5A9NUB6</accession>
<sequence>MVKHRAKLINSQTATHLNSKHQDKLDLRHTRYRHYACNRGTWERKLWLTKPTTEDMSSGVTRRTSTQVSGENPAQKNGFINYDNLTYLKEMAQSRDEIEVRCCKDKMKMRVHTDPKASHHCVCEAEDQSRCDQSDISCDKNTRKSHKCLCQSFRRDVNNVSNFEDLNMNSNISHQISPIPDDLYLFICVSTEYGHLGVGSYVWLHIARAVSRCESLGRTVSQLSEEDPSDSRDGSDFVCGTAEHAGNISSVRSAGVSAAARVTIHHHIRTGIFICETLLLNENAQCYKTTSEKIERTFDVKRQGQINECITKWGAKIKGQRFVLNIFEILGSVLYLYFILVRLCIPVFMNKSSQAFSTRTLILALFHATFPGLVEFDLFHKLLSHLEHRRTRLALLLRLSRLALAVGSEVSIYGNTLYVFALSALVHEYVFTLGFGFFYPVMFCTFAGIGAEESGVERHYVDVFVHRTGGSCVSVLSGMVRPDSLPAYREPNTELLRRRKTLANVNKCKLDVNVKKTSLIIVRKQFWYGVV</sequence>
<feature type="transmembrane region" description="Helical" evidence="2">
    <location>
        <begin position="361"/>
        <end position="379"/>
    </location>
</feature>
<dbReference type="AlphaFoldDB" id="A0A5A9NUB6"/>
<dbReference type="Proteomes" id="UP000324632">
    <property type="component" value="Chromosome 13"/>
</dbReference>
<keyword evidence="3" id="KW-0012">Acyltransferase</keyword>
<keyword evidence="2" id="KW-0812">Transmembrane</keyword>
<dbReference type="EMBL" id="SOYY01000013">
    <property type="protein sequence ID" value="KAA0712651.1"/>
    <property type="molecule type" value="Genomic_DNA"/>
</dbReference>
<evidence type="ECO:0000313" key="3">
    <source>
        <dbReference type="EMBL" id="KAA0712651.1"/>
    </source>
</evidence>
<keyword evidence="4" id="KW-1185">Reference proteome</keyword>
<evidence type="ECO:0000256" key="1">
    <source>
        <dbReference type="SAM" id="MobiDB-lite"/>
    </source>
</evidence>
<proteinExistence type="predicted"/>
<feature type="transmembrane region" description="Helical" evidence="2">
    <location>
        <begin position="322"/>
        <end position="349"/>
    </location>
</feature>